<dbReference type="EMBL" id="KK784910">
    <property type="protein sequence ID" value="KDO63899.1"/>
    <property type="molecule type" value="Genomic_DNA"/>
</dbReference>
<accession>A0A067F933</accession>
<evidence type="ECO:0000256" key="4">
    <source>
        <dbReference type="PROSITE-ProRule" id="PRU01343"/>
    </source>
</evidence>
<organism evidence="8 9">
    <name type="scientific">Citrus sinensis</name>
    <name type="common">Sweet orange</name>
    <name type="synonym">Citrus aurantium var. sinensis</name>
    <dbReference type="NCBI Taxonomy" id="2711"/>
    <lineage>
        <taxon>Eukaryota</taxon>
        <taxon>Viridiplantae</taxon>
        <taxon>Streptophyta</taxon>
        <taxon>Embryophyta</taxon>
        <taxon>Tracheophyta</taxon>
        <taxon>Spermatophyta</taxon>
        <taxon>Magnoliopsida</taxon>
        <taxon>eudicotyledons</taxon>
        <taxon>Gunneridae</taxon>
        <taxon>Pentapetalae</taxon>
        <taxon>rosids</taxon>
        <taxon>malvids</taxon>
        <taxon>Sapindales</taxon>
        <taxon>Rutaceae</taxon>
        <taxon>Aurantioideae</taxon>
        <taxon>Citrus</taxon>
    </lineage>
</organism>
<keyword evidence="1" id="KW-0479">Metal-binding</keyword>
<dbReference type="PROSITE" id="PS51999">
    <property type="entry name" value="ZF_GRF"/>
    <property type="match status" value="1"/>
</dbReference>
<dbReference type="GO" id="GO:0008270">
    <property type="term" value="F:zinc ion binding"/>
    <property type="evidence" value="ECO:0007669"/>
    <property type="project" value="UniProtKB-KW"/>
</dbReference>
<keyword evidence="2 4" id="KW-0863">Zinc-finger</keyword>
<name>A0A067F933_CITSI</name>
<protein>
    <recommendedName>
        <fullName evidence="7">GRF-type domain-containing protein</fullName>
    </recommendedName>
</protein>
<evidence type="ECO:0000256" key="3">
    <source>
        <dbReference type="ARBA" id="ARBA00022833"/>
    </source>
</evidence>
<sequence>MPTSANTSNSHGKPQASNTNQSLSSSSSHGVPHAEDINGGIIKFYNKRCCCGYKAVIKISQTPDNPHKVFYNCRTSRCGFFRWWSPTDNEANEIIARRDLFLGTHDDDDNGMDITQVLRDEVNNIFDTLESILKATKTCVNVIIILLLLILFISKCNI</sequence>
<dbReference type="PANTHER" id="PTHR33248">
    <property type="entry name" value="ZINC ION-BINDING PROTEIN"/>
    <property type="match status" value="1"/>
</dbReference>
<keyword evidence="6" id="KW-0812">Transmembrane</keyword>
<reference evidence="8 9" key="1">
    <citation type="submission" date="2014-04" db="EMBL/GenBank/DDBJ databases">
        <authorList>
            <consortium name="International Citrus Genome Consortium"/>
            <person name="Gmitter F."/>
            <person name="Chen C."/>
            <person name="Farmerie W."/>
            <person name="Harkins T."/>
            <person name="Desany B."/>
            <person name="Mohiuddin M."/>
            <person name="Kodira C."/>
            <person name="Borodovsky M."/>
            <person name="Lomsadze A."/>
            <person name="Burns P."/>
            <person name="Jenkins J."/>
            <person name="Prochnik S."/>
            <person name="Shu S."/>
            <person name="Chapman J."/>
            <person name="Pitluck S."/>
            <person name="Schmutz J."/>
            <person name="Rokhsar D."/>
        </authorList>
    </citation>
    <scope>NUCLEOTIDE SEQUENCE</scope>
</reference>
<evidence type="ECO:0000259" key="7">
    <source>
        <dbReference type="PROSITE" id="PS51999"/>
    </source>
</evidence>
<dbReference type="AlphaFoldDB" id="A0A067F933"/>
<evidence type="ECO:0000256" key="5">
    <source>
        <dbReference type="SAM" id="MobiDB-lite"/>
    </source>
</evidence>
<evidence type="ECO:0000313" key="9">
    <source>
        <dbReference type="Proteomes" id="UP000027120"/>
    </source>
</evidence>
<evidence type="ECO:0000313" key="8">
    <source>
        <dbReference type="EMBL" id="KDO63899.1"/>
    </source>
</evidence>
<feature type="compositionally biased region" description="Polar residues" evidence="5">
    <location>
        <begin position="1"/>
        <end position="21"/>
    </location>
</feature>
<feature type="domain" description="GRF-type" evidence="7">
    <location>
        <begin position="49"/>
        <end position="87"/>
    </location>
</feature>
<gene>
    <name evidence="8" type="ORF">CISIN_1g038960mg</name>
</gene>
<keyword evidence="6" id="KW-0472">Membrane</keyword>
<proteinExistence type="predicted"/>
<feature type="region of interest" description="Disordered" evidence="5">
    <location>
        <begin position="1"/>
        <end position="31"/>
    </location>
</feature>
<keyword evidence="9" id="KW-1185">Reference proteome</keyword>
<dbReference type="Proteomes" id="UP000027120">
    <property type="component" value="Unassembled WGS sequence"/>
</dbReference>
<evidence type="ECO:0000256" key="2">
    <source>
        <dbReference type="ARBA" id="ARBA00022771"/>
    </source>
</evidence>
<dbReference type="Pfam" id="PF06839">
    <property type="entry name" value="Zn_ribbon_GRF"/>
    <property type="match status" value="1"/>
</dbReference>
<dbReference type="SMR" id="A0A067F933"/>
<evidence type="ECO:0000256" key="1">
    <source>
        <dbReference type="ARBA" id="ARBA00022723"/>
    </source>
</evidence>
<evidence type="ECO:0000256" key="6">
    <source>
        <dbReference type="SAM" id="Phobius"/>
    </source>
</evidence>
<keyword evidence="6" id="KW-1133">Transmembrane helix</keyword>
<feature type="transmembrane region" description="Helical" evidence="6">
    <location>
        <begin position="135"/>
        <end position="153"/>
    </location>
</feature>
<dbReference type="InterPro" id="IPR010666">
    <property type="entry name" value="Znf_GRF"/>
</dbReference>
<keyword evidence="3" id="KW-0862">Zinc</keyword>